<sequence length="63" mass="6994">MFLSSPPILISFVAFGCSWVSTIRMGWEKNPFVVVVNGELIGGRKSGEHLSTILFLVDIPIRM</sequence>
<dbReference type="EMBL" id="LXQA010020975">
    <property type="protein sequence ID" value="MCH91694.1"/>
    <property type="molecule type" value="Genomic_DNA"/>
</dbReference>
<evidence type="ECO:0000313" key="1">
    <source>
        <dbReference type="EMBL" id="MCH91694.1"/>
    </source>
</evidence>
<comment type="caution">
    <text evidence="1">The sequence shown here is derived from an EMBL/GenBank/DDBJ whole genome shotgun (WGS) entry which is preliminary data.</text>
</comment>
<proteinExistence type="predicted"/>
<organism evidence="1 2">
    <name type="scientific">Trifolium medium</name>
    <dbReference type="NCBI Taxonomy" id="97028"/>
    <lineage>
        <taxon>Eukaryota</taxon>
        <taxon>Viridiplantae</taxon>
        <taxon>Streptophyta</taxon>
        <taxon>Embryophyta</taxon>
        <taxon>Tracheophyta</taxon>
        <taxon>Spermatophyta</taxon>
        <taxon>Magnoliopsida</taxon>
        <taxon>eudicotyledons</taxon>
        <taxon>Gunneridae</taxon>
        <taxon>Pentapetalae</taxon>
        <taxon>rosids</taxon>
        <taxon>fabids</taxon>
        <taxon>Fabales</taxon>
        <taxon>Fabaceae</taxon>
        <taxon>Papilionoideae</taxon>
        <taxon>50 kb inversion clade</taxon>
        <taxon>NPAAA clade</taxon>
        <taxon>Hologalegina</taxon>
        <taxon>IRL clade</taxon>
        <taxon>Trifolieae</taxon>
        <taxon>Trifolium</taxon>
    </lineage>
</organism>
<dbReference type="AlphaFoldDB" id="A0A392MZL1"/>
<evidence type="ECO:0000313" key="2">
    <source>
        <dbReference type="Proteomes" id="UP000265520"/>
    </source>
</evidence>
<protein>
    <submittedName>
        <fullName evidence="1">Uncharacterized protein</fullName>
    </submittedName>
</protein>
<keyword evidence="2" id="KW-1185">Reference proteome</keyword>
<name>A0A392MZL1_9FABA</name>
<dbReference type="Proteomes" id="UP000265520">
    <property type="component" value="Unassembled WGS sequence"/>
</dbReference>
<accession>A0A392MZL1</accession>
<reference evidence="1 2" key="1">
    <citation type="journal article" date="2018" name="Front. Plant Sci.">
        <title>Red Clover (Trifolium pratense) and Zigzag Clover (T. medium) - A Picture of Genomic Similarities and Differences.</title>
        <authorList>
            <person name="Dluhosova J."/>
            <person name="Istvanek J."/>
            <person name="Nedelnik J."/>
            <person name="Repkova J."/>
        </authorList>
    </citation>
    <scope>NUCLEOTIDE SEQUENCE [LARGE SCALE GENOMIC DNA]</scope>
    <source>
        <strain evidence="2">cv. 10/8</strain>
        <tissue evidence="1">Leaf</tissue>
    </source>
</reference>